<dbReference type="EMBL" id="MDHN01000031">
    <property type="protein sequence ID" value="OFC70060.1"/>
    <property type="molecule type" value="Genomic_DNA"/>
</dbReference>
<protein>
    <recommendedName>
        <fullName evidence="3">DUF4826 domain-containing protein</fullName>
    </recommendedName>
</protein>
<proteinExistence type="predicted"/>
<evidence type="ECO:0000313" key="2">
    <source>
        <dbReference type="Proteomes" id="UP000175691"/>
    </source>
</evidence>
<dbReference type="Pfam" id="PF16108">
    <property type="entry name" value="DUF4826"/>
    <property type="match status" value="1"/>
</dbReference>
<evidence type="ECO:0008006" key="3">
    <source>
        <dbReference type="Google" id="ProtNLM"/>
    </source>
</evidence>
<sequence>MTDSTPQPMTEEESAAWVREQWQHANMFLAEKGVIPSTLNHKESRYLIPVLALWKITGEDNKTYWVINGELPTDFMLVENAPDARDAMRHFALKWQVQAANTLENSESSAQQRSQADFLQNRAESLYRFYEDESLWVS</sequence>
<accession>A0A1E7Z960</accession>
<organism evidence="1 2">
    <name type="scientific">Alteromonas confluentis</name>
    <dbReference type="NCBI Taxonomy" id="1656094"/>
    <lineage>
        <taxon>Bacteria</taxon>
        <taxon>Pseudomonadati</taxon>
        <taxon>Pseudomonadota</taxon>
        <taxon>Gammaproteobacteria</taxon>
        <taxon>Alteromonadales</taxon>
        <taxon>Alteromonadaceae</taxon>
        <taxon>Alteromonas/Salinimonas group</taxon>
        <taxon>Alteromonas</taxon>
    </lineage>
</organism>
<evidence type="ECO:0000313" key="1">
    <source>
        <dbReference type="EMBL" id="OFC70060.1"/>
    </source>
</evidence>
<dbReference type="InterPro" id="IPR032251">
    <property type="entry name" value="DUF4826"/>
</dbReference>
<dbReference type="Proteomes" id="UP000175691">
    <property type="component" value="Unassembled WGS sequence"/>
</dbReference>
<name>A0A1E7Z960_9ALTE</name>
<reference evidence="1 2" key="1">
    <citation type="submission" date="2016-08" db="EMBL/GenBank/DDBJ databases">
        <authorList>
            <person name="Seilhamer J.J."/>
        </authorList>
    </citation>
    <scope>NUCLEOTIDE SEQUENCE [LARGE SCALE GENOMIC DNA]</scope>
    <source>
        <strain evidence="1 2">KCTC 42603</strain>
    </source>
</reference>
<comment type="caution">
    <text evidence="1">The sequence shown here is derived from an EMBL/GenBank/DDBJ whole genome shotgun (WGS) entry which is preliminary data.</text>
</comment>
<gene>
    <name evidence="1" type="ORF">BFC18_15105</name>
</gene>
<dbReference type="AlphaFoldDB" id="A0A1E7Z960"/>
<dbReference type="OrthoDB" id="3078260at2"/>
<dbReference type="STRING" id="1656094.BFC18_15105"/>
<keyword evidence="2" id="KW-1185">Reference proteome</keyword>
<dbReference type="RefSeq" id="WP_070126162.1">
    <property type="nucleotide sequence ID" value="NZ_MDHN01000031.1"/>
</dbReference>